<dbReference type="SUPFAM" id="SSF53822">
    <property type="entry name" value="Periplasmic binding protein-like I"/>
    <property type="match status" value="1"/>
</dbReference>
<feature type="region of interest" description="Disordered" evidence="4">
    <location>
        <begin position="315"/>
        <end position="344"/>
    </location>
</feature>
<evidence type="ECO:0000256" key="1">
    <source>
        <dbReference type="ARBA" id="ARBA00023015"/>
    </source>
</evidence>
<name>A0ABT3PZL2_9BACT</name>
<dbReference type="PANTHER" id="PTHR30146:SF109">
    <property type="entry name" value="HTH-TYPE TRANSCRIPTIONAL REGULATOR GALS"/>
    <property type="match status" value="1"/>
</dbReference>
<keyword evidence="2" id="KW-0238">DNA-binding</keyword>
<dbReference type="Pfam" id="PF13377">
    <property type="entry name" value="Peripla_BP_3"/>
    <property type="match status" value="1"/>
</dbReference>
<dbReference type="EMBL" id="JAJNDC010000002">
    <property type="protein sequence ID" value="MCW9713308.1"/>
    <property type="molecule type" value="Genomic_DNA"/>
</dbReference>
<accession>A0ABT3PZL2</accession>
<evidence type="ECO:0000313" key="6">
    <source>
        <dbReference type="EMBL" id="MCW9713308.1"/>
    </source>
</evidence>
<keyword evidence="3" id="KW-0804">Transcription</keyword>
<evidence type="ECO:0000256" key="3">
    <source>
        <dbReference type="ARBA" id="ARBA00023163"/>
    </source>
</evidence>
<protein>
    <submittedName>
        <fullName evidence="6">LacI family transcriptional regulator</fullName>
    </submittedName>
</protein>
<evidence type="ECO:0000256" key="4">
    <source>
        <dbReference type="SAM" id="MobiDB-lite"/>
    </source>
</evidence>
<keyword evidence="7" id="KW-1185">Reference proteome</keyword>
<gene>
    <name evidence="6" type="ORF">LQ318_10355</name>
</gene>
<evidence type="ECO:0000256" key="2">
    <source>
        <dbReference type="ARBA" id="ARBA00023125"/>
    </source>
</evidence>
<proteinExistence type="predicted"/>
<dbReference type="InterPro" id="IPR000843">
    <property type="entry name" value="HTH_LacI"/>
</dbReference>
<dbReference type="InterPro" id="IPR010982">
    <property type="entry name" value="Lambda_DNA-bd_dom_sf"/>
</dbReference>
<dbReference type="SUPFAM" id="SSF47413">
    <property type="entry name" value="lambda repressor-like DNA-binding domains"/>
    <property type="match status" value="1"/>
</dbReference>
<feature type="compositionally biased region" description="Polar residues" evidence="4">
    <location>
        <begin position="315"/>
        <end position="330"/>
    </location>
</feature>
<reference evidence="6 7" key="1">
    <citation type="submission" date="2021-11" db="EMBL/GenBank/DDBJ databases">
        <title>Aliifidinibius sp. nov., a new bacterium isolated from saline soil.</title>
        <authorList>
            <person name="Galisteo C."/>
            <person name="De La Haba R."/>
            <person name="Sanchez-Porro C."/>
            <person name="Ventosa A."/>
        </authorList>
    </citation>
    <scope>NUCLEOTIDE SEQUENCE [LARGE SCALE GENOMIC DNA]</scope>
    <source>
        <strain evidence="6 7">KACC 190600</strain>
    </source>
</reference>
<organism evidence="6 7">
    <name type="scientific">Fodinibius salicampi</name>
    <dbReference type="NCBI Taxonomy" id="1920655"/>
    <lineage>
        <taxon>Bacteria</taxon>
        <taxon>Pseudomonadati</taxon>
        <taxon>Balneolota</taxon>
        <taxon>Balneolia</taxon>
        <taxon>Balneolales</taxon>
        <taxon>Balneolaceae</taxon>
        <taxon>Fodinibius</taxon>
    </lineage>
</organism>
<sequence length="344" mass="38288">MGKKRVTLTDIANELNIDVSTVSKALKKHPKISDVTIKKVSKVARRLNYRPNDIATALVKGRSNLIGVMVPHTDENFFASAIRGIEEVAKKKGYNITIFQSNDDTSDEKSNIETMYRARVDGIIASHAMETHEFGHYQDILDQDIPLVLFDRFNDAIDSDVVAIDDFKGAYKAVSHLIDQGCTRIAHIAGQLSVHIYKERYRGYKQALEDHGIPNEENLVVESDMSLEGGRKLTLTLLNNRKKPNAIFASNDYTALGAIQFLQESNIDIPEEVAVVGFSNEAFTSYVTPTISSIEQHSRKMGKIAAQHLLDQISGSTESSSAKRPSQKTILTPELIIRESSKKK</sequence>
<dbReference type="Gene3D" id="3.40.50.2300">
    <property type="match status" value="2"/>
</dbReference>
<keyword evidence="1" id="KW-0805">Transcription regulation</keyword>
<dbReference type="CDD" id="cd01392">
    <property type="entry name" value="HTH_LacI"/>
    <property type="match status" value="1"/>
</dbReference>
<evidence type="ECO:0000259" key="5">
    <source>
        <dbReference type="PROSITE" id="PS50932"/>
    </source>
</evidence>
<dbReference type="PROSITE" id="PS50932">
    <property type="entry name" value="HTH_LACI_2"/>
    <property type="match status" value="1"/>
</dbReference>
<dbReference type="Pfam" id="PF00356">
    <property type="entry name" value="LacI"/>
    <property type="match status" value="1"/>
</dbReference>
<dbReference type="InterPro" id="IPR028082">
    <property type="entry name" value="Peripla_BP_I"/>
</dbReference>
<dbReference type="InterPro" id="IPR046335">
    <property type="entry name" value="LacI/GalR-like_sensor"/>
</dbReference>
<dbReference type="Gene3D" id="1.10.260.40">
    <property type="entry name" value="lambda repressor-like DNA-binding domains"/>
    <property type="match status" value="1"/>
</dbReference>
<evidence type="ECO:0000313" key="7">
    <source>
        <dbReference type="Proteomes" id="UP001207337"/>
    </source>
</evidence>
<dbReference type="CDD" id="cd06267">
    <property type="entry name" value="PBP1_LacI_sugar_binding-like"/>
    <property type="match status" value="1"/>
</dbReference>
<dbReference type="Proteomes" id="UP001207337">
    <property type="component" value="Unassembled WGS sequence"/>
</dbReference>
<dbReference type="RefSeq" id="WP_265789880.1">
    <property type="nucleotide sequence ID" value="NZ_BAABRS010000002.1"/>
</dbReference>
<comment type="caution">
    <text evidence="6">The sequence shown here is derived from an EMBL/GenBank/DDBJ whole genome shotgun (WGS) entry which is preliminary data.</text>
</comment>
<dbReference type="SMART" id="SM00354">
    <property type="entry name" value="HTH_LACI"/>
    <property type="match status" value="1"/>
</dbReference>
<feature type="domain" description="HTH lacI-type" evidence="5">
    <location>
        <begin position="6"/>
        <end position="60"/>
    </location>
</feature>
<dbReference type="PANTHER" id="PTHR30146">
    <property type="entry name" value="LACI-RELATED TRANSCRIPTIONAL REPRESSOR"/>
    <property type="match status" value="1"/>
</dbReference>